<organism evidence="5 6">
    <name type="scientific">Halomonas heilongjiangensis</name>
    <dbReference type="NCBI Taxonomy" id="1387883"/>
    <lineage>
        <taxon>Bacteria</taxon>
        <taxon>Pseudomonadati</taxon>
        <taxon>Pseudomonadota</taxon>
        <taxon>Gammaproteobacteria</taxon>
        <taxon>Oceanospirillales</taxon>
        <taxon>Halomonadaceae</taxon>
        <taxon>Halomonas</taxon>
    </lineage>
</organism>
<feature type="domain" description="Novel STAND NTPase 1" evidence="4">
    <location>
        <begin position="156"/>
        <end position="568"/>
    </location>
</feature>
<keyword evidence="1" id="KW-0175">Coiled coil</keyword>
<sequence length="2240" mass="244471">MVRARHDRWLSMRVFISYHSPDQPEAERLIAALGSALPQLDPYFAPRSNVGGAYWLPRLGDELERADAVLLLIGKRIGTWQELEYYEALRLNRVAGRPRIVPVLLGEETPGLPFLSQLHLLRAAHGMEVAVGQIRAALEGADVETPGPPPWRETNPYRGLEAFTSENAAFFFGREVLTCELIETIARAHGEILTLVGNSGVGKSSIVMAGLFAALRSRHWPGDLDRPWPRPLTDSHRWQSVVIRPGERPLKSLALGFVRLWLDDPAEIDAQANAWARNFREGSELVDLTAAARERQAVLTGDAAPSRLLLYVDQGEELYIRAEPAEATRFAALLAQAAAEPGLLILTSLRSDFYGRHQADTALFPVSRRIDVPPLTRAELEEVIAKPAARLGARFDTPDIVTVIAEAADREPGALPLLSFLMAEAWDAMRRDERAEGVLRFPVEMVDIGKPLTERAEAFLAADPGCEEALRRLLTLRLAHVPKEGEVVRRRAVQSECRSDEWSVALALAGSGWRLLTTSEVGGEATVEVAHEMLLRKWPRLARWIDEEREFLIWHSQLETARREWEAAPEEARDEAVLMGLALATARDWMTTRSEALSEADRAFLRRSVDVAETRRAEELRQAQELAEERERSRRRLAWISRLATAAAVIFLLLGGWATKLFFDERAASDAAQVALGREEASRERAERQAMRADAEAGLAVARSLAIVADKTLNENSGEASAAAMIAVDSLDRRVTPKGVGALRDALALAAGSAVPADDDWADESVVADDGETAAWIRRDAHGRDFESDAALYSDVALLDASTFEPRWTGQVEGGADPVLAPDGRTLVVGGATRNVLVRDAEADDPRRLTATEGDTAVLFSDDGEDLYVVREDGRIEVRRAPDWHVAHELLFPRMGGADRIEARLVPERDELLVAEFGFHRGSISRVPLDKGEAKTLPVELDLLAEERDQGHPVSVETAAGWAVSSHDDGSTRVWDLDEVAAPVVLRIEGALLLTTRSIVSAQGLIATANQQSGSWIRTVVPGGWIHLDLGLSDNESLVVLWQQGNTARIDGWRHPGRANALAFSLDGAWLVAGGAGGLSARRVDGDQVLRALEAETVSVLRFEPEGTLLAGTESGRLIRLAADFRTILAERRFDLPLRRIVADEAGRSVAVSLGASGSSANWTDIRISDLSTGARLSHWSWNGELRNPALSPDGHLFAARDGQTDQVLIWNTADGELRHRVPIQGGFIGFDPTGSMLLVRDSKLALYDADTGRRLAELGEAGGVYEVFWSDDDHFVVTGGGGAFAGWDVETGETTWRTEPGEHTSSGWRSADGRLAASHDGAEERLRIYDAASGVEIAAIPGPRPDEAVLSNDATRILTAYYVHEDEGASRDRARVVLWNIEEGRAIWSEELDTKVTKTARLTALPGGLFVAEGIGADDRYMAPWIRYFPADGDGPWNPAGKDPVRFEHLATDPGANVVLLHDHEAIELRDAASGNQIWRRARSFIGDGSVPIEAAFLPNRAGVAVAESGYGNPKQRLRIFNLDTGRESLSREGTDWAADIAASNDGSSVVLALDTDEGAALSVIRIADGMELKRIPLIDTPVTIRTLPASAQVAIRYSSSILEIRDLDSSETLRRFDMAITADASAHATRAQRAITQKGNALRLWDTAALSEIAPPMVDGKIRHPRISPDGARVAYAFESAETGSGIRLLDVDTEDEARTIPAEDVRGLDFSPNGRWLAIQGGRHTVRIADVETLATRLTVRALSTGEISQVGFTGDGSFLFIVERARYVGRGMQNHRWGLRAFEVATGREVARRDVSGAEIATVPESAEIIFRDVDRRLRRMRLPGDPLDTWLAASADDVATASGSTIALTVSYWNADQVFDASAGPIMNLTTGDEPYNVLAADLSSDGRHALLSLRERDWSDASPGVLSVRETATGNEVARLTRERHFWSVKLAGKDVALLSELGNHYADDPRKQLVWWNWRSGETQTLVSDNPVTGIEISPDGRLFATAEGSQDDTPENRRILGDRLVRVWDVETGAELLRVSTEFTFSRLAFSPDNRFLAVMEKASGLVVDLETGRVALTLGPAHEARPDGTPHIVNDTIPMQVNRLWPGFTEGGGNLVVVTEADIVMHDLETGKTTSLPEAEAIKGASFSADGRFVAVIAGDAARIWDLTTHALVANMSVNGLRTLHFAGPDASNLLALGNAGVVRLNWRPEELIDLACHAFSRDGWHRSRFRLTGETQPGPCGAQSVADRKP</sequence>
<dbReference type="Pfam" id="PF13676">
    <property type="entry name" value="TIR_2"/>
    <property type="match status" value="1"/>
</dbReference>
<dbReference type="SMART" id="SM00320">
    <property type="entry name" value="WD40"/>
    <property type="match status" value="5"/>
</dbReference>
<accession>A0A2N7TVF9</accession>
<dbReference type="InterPro" id="IPR035897">
    <property type="entry name" value="Toll_tir_struct_dom_sf"/>
</dbReference>
<dbReference type="Pfam" id="PF20703">
    <property type="entry name" value="nSTAND1"/>
    <property type="match status" value="1"/>
</dbReference>
<gene>
    <name evidence="5" type="ORF">C1H66_00390</name>
</gene>
<keyword evidence="6" id="KW-1185">Reference proteome</keyword>
<dbReference type="EMBL" id="PNRE01000003">
    <property type="protein sequence ID" value="PMR72147.1"/>
    <property type="molecule type" value="Genomic_DNA"/>
</dbReference>
<dbReference type="InterPro" id="IPR015943">
    <property type="entry name" value="WD40/YVTN_repeat-like_dom_sf"/>
</dbReference>
<evidence type="ECO:0000259" key="2">
    <source>
        <dbReference type="Pfam" id="PF13360"/>
    </source>
</evidence>
<dbReference type="PANTHER" id="PTHR19879:SF9">
    <property type="entry name" value="TRANSCRIPTION INITIATION FACTOR TFIID SUBUNIT 5"/>
    <property type="match status" value="1"/>
</dbReference>
<dbReference type="SUPFAM" id="SSF52540">
    <property type="entry name" value="P-loop containing nucleoside triphosphate hydrolases"/>
    <property type="match status" value="1"/>
</dbReference>
<feature type="domain" description="TIR" evidence="3">
    <location>
        <begin position="14"/>
        <end position="121"/>
    </location>
</feature>
<dbReference type="Proteomes" id="UP000235346">
    <property type="component" value="Unassembled WGS sequence"/>
</dbReference>
<dbReference type="InterPro" id="IPR011047">
    <property type="entry name" value="Quinoprotein_ADH-like_sf"/>
</dbReference>
<feature type="domain" description="Pyrrolo-quinoline quinone repeat" evidence="2">
    <location>
        <begin position="1242"/>
        <end position="1415"/>
    </location>
</feature>
<reference evidence="5 6" key="1">
    <citation type="submission" date="2018-01" db="EMBL/GenBank/DDBJ databases">
        <title>Halomonas endophytica sp. nov., isolated from storage liquid in the stems of Populus euphratica.</title>
        <authorList>
            <person name="Chen C."/>
        </authorList>
    </citation>
    <scope>NUCLEOTIDE SEQUENCE [LARGE SCALE GENOMIC DNA]</scope>
    <source>
        <strain evidence="5 6">DSM 26881</strain>
    </source>
</reference>
<dbReference type="InterPro" id="IPR049052">
    <property type="entry name" value="nSTAND1"/>
</dbReference>
<dbReference type="SUPFAM" id="SSF52200">
    <property type="entry name" value="Toll/Interleukin receptor TIR domain"/>
    <property type="match status" value="1"/>
</dbReference>
<evidence type="ECO:0000259" key="3">
    <source>
        <dbReference type="Pfam" id="PF13676"/>
    </source>
</evidence>
<dbReference type="PANTHER" id="PTHR19879">
    <property type="entry name" value="TRANSCRIPTION INITIATION FACTOR TFIID"/>
    <property type="match status" value="1"/>
</dbReference>
<dbReference type="InterPro" id="IPR001680">
    <property type="entry name" value="WD40_rpt"/>
</dbReference>
<evidence type="ECO:0000313" key="5">
    <source>
        <dbReference type="EMBL" id="PMR72147.1"/>
    </source>
</evidence>
<dbReference type="SUPFAM" id="SSF50969">
    <property type="entry name" value="YVTN repeat-like/Quinoprotein amine dehydrogenase"/>
    <property type="match status" value="1"/>
</dbReference>
<evidence type="ECO:0000259" key="4">
    <source>
        <dbReference type="Pfam" id="PF20703"/>
    </source>
</evidence>
<dbReference type="Gene3D" id="2.130.10.10">
    <property type="entry name" value="YVTN repeat-like/Quinoprotein amine dehydrogenase"/>
    <property type="match status" value="6"/>
</dbReference>
<dbReference type="InterPro" id="IPR000157">
    <property type="entry name" value="TIR_dom"/>
</dbReference>
<feature type="coiled-coil region" evidence="1">
    <location>
        <begin position="609"/>
        <end position="636"/>
    </location>
</feature>
<dbReference type="SUPFAM" id="SSF50998">
    <property type="entry name" value="Quinoprotein alcohol dehydrogenase-like"/>
    <property type="match status" value="1"/>
</dbReference>
<name>A0A2N7TVF9_9GAMM</name>
<dbReference type="SUPFAM" id="SSF82171">
    <property type="entry name" value="DPP6 N-terminal domain-like"/>
    <property type="match status" value="2"/>
</dbReference>
<protein>
    <submittedName>
        <fullName evidence="5">Uncharacterized protein</fullName>
    </submittedName>
</protein>
<dbReference type="InterPro" id="IPR027417">
    <property type="entry name" value="P-loop_NTPase"/>
</dbReference>
<proteinExistence type="predicted"/>
<dbReference type="OrthoDB" id="6192037at2"/>
<dbReference type="InterPro" id="IPR011044">
    <property type="entry name" value="Quino_amine_DH_bsu"/>
</dbReference>
<dbReference type="GO" id="GO:0007165">
    <property type="term" value="P:signal transduction"/>
    <property type="evidence" value="ECO:0007669"/>
    <property type="project" value="InterPro"/>
</dbReference>
<evidence type="ECO:0000313" key="6">
    <source>
        <dbReference type="Proteomes" id="UP000235346"/>
    </source>
</evidence>
<evidence type="ECO:0000256" key="1">
    <source>
        <dbReference type="SAM" id="Coils"/>
    </source>
</evidence>
<dbReference type="InterPro" id="IPR002372">
    <property type="entry name" value="PQQ_rpt_dom"/>
</dbReference>
<dbReference type="Gene3D" id="3.40.50.10140">
    <property type="entry name" value="Toll/interleukin-1 receptor homology (TIR) domain"/>
    <property type="match status" value="1"/>
</dbReference>
<dbReference type="Pfam" id="PF13360">
    <property type="entry name" value="PQQ_2"/>
    <property type="match status" value="1"/>
</dbReference>
<comment type="caution">
    <text evidence="5">The sequence shown here is derived from an EMBL/GenBank/DDBJ whole genome shotgun (WGS) entry which is preliminary data.</text>
</comment>